<evidence type="ECO:0000256" key="1">
    <source>
        <dbReference type="ARBA" id="ARBA00001798"/>
    </source>
</evidence>
<evidence type="ECO:0000259" key="13">
    <source>
        <dbReference type="PROSITE" id="PS50089"/>
    </source>
</evidence>
<dbReference type="PANTHER" id="PTHR11685">
    <property type="entry name" value="RBR FAMILY RING FINGER AND IBR DOMAIN-CONTAINING"/>
    <property type="match status" value="1"/>
</dbReference>
<accession>A0A9W6ZTN9</accession>
<evidence type="ECO:0000313" key="15">
    <source>
        <dbReference type="EMBL" id="GMH56490.1"/>
    </source>
</evidence>
<dbReference type="Proteomes" id="UP001162640">
    <property type="component" value="Unassembled WGS sequence"/>
</dbReference>
<keyword evidence="12" id="KW-0732">Signal</keyword>
<feature type="region of interest" description="Disordered" evidence="10">
    <location>
        <begin position="1570"/>
        <end position="1616"/>
    </location>
</feature>
<dbReference type="GO" id="GO:0016567">
    <property type="term" value="P:protein ubiquitination"/>
    <property type="evidence" value="ECO:0007669"/>
    <property type="project" value="InterPro"/>
</dbReference>
<sequence>MPAQLTCQNNYCFSPRRNPPLTLFVLRQLLLLLLFSLPQTAQCATCRGAVLGSSLSSSSTTITSQSSTSVSFTGYNYNSAATKCHFKIQPTGNPQYIDISIENLPPFSGSLRFLTPESPTTSIILATQAANGVIKPFRAYSSTLTIEWDGTSDNLSQFSIRLSYSSPSYNPTVKGTGLNSENWPSHDPPYNVDNNTDALLLLHQASGIISSPTLYAINDFQQSTDTSSVSKVINPFLDYRWLITREPSDSKRLPSSVTLMCDYMYLPDPNDSITVYDGDSTDAPVVTVMTGTACRDYWIIGTSSSESSMLLVLRTDGSDYRGGFQFRWKADGEGARCSNLYPIHYTMSSGKFTDGTNSKSEMWRSTYCTWVIKPSSEPENVVIYFNRLGIKNSASIEIFEGFEMTSNNLLFSCMGCGKVAPMTFSTNKKGFTVTMDSKSTPGSGQDDSWGFEIEYYSSNPTQPVGAGDRTTHLISGSNNAVIPPPPPSAPPSGQRLLPQRMYEWKIIPPDLASQSDDVIYISFSRLDLPCTSTPGGAPNITIVDPTGTTGNPLYSTLPCGTTLPYHWFPSPRSASIILNGRGSLASIEFGYLSRASSYKCGYPDNLDFGVTLHPSFKLSQDNDWAGGVPSVLSYTYGLGNKREKVDSTYGVDLAFPTTSPSSSTSPPNLVDYWIEIPCPEQTLTIYPNKLSLPSSSTIGVYLGSSKIFLLNLTSASSLTEWITVNDNVHLRVNAPTNPFIFSFMHHSYYSDYSTTPHCGLPYPSIELNGPSFLFSDGSEHIALPYQNCTWKLKNAVLTFDRNNHPYGHLSIYDGEKMLFECFEAFYRSNAAPKQSPTNDPSSNWESLTMPGSVSNSRYEMEKWIWKVELGGRSKQTTSLKMGEIRGKPCKNSIIQSEVDLSGTRISQAQSFDLIKTCGILDRSISQNSTDLILEGHNLKFNPYKSAKRVAYANLPSFSDRRYYAETETDMNGTKTHHPVCRDSFEMMETQNVSSAFSQNPIPQAATCQFLISPKERPHNTKSDPKYTNIKLHSIDFPASHSFGVFAGTSEFGAPLFLCGPDYVFNPEEEGDTIYSNHGPIPPLDIADDVMLWKPAWWEKVEFFNQLIGFSAVCNEAPFQQLRSSCGSLFVKLSTNQTSLDLNITESTLPRFEADFFWSQYKNEEEMLDVPWLKCLDDPSWGEEPVVYEEPVYIIVFKTLGYLFSGCLVIAMIGGTYYYFEYWLPNQHLRDAKKTVKMIKPKKIPHATYTPIMNMIKNKFLKMGECSICFGDEKTFYLDGCGHQICPECLRSYVHTALGDASMFPIKCPMHHVGCLTVLEPKFSQRVLNKDEYNRFNLFNDRAVFGDGMACIFCGNFVIFPDRMGGVMVACPYCRQRFCMKCKIAWHVGVDCTNEGKDELEEWRKSHGATRCPGCFKVIEKEDAETCNHMVHKATDSIPCVQERTDFCYCCGLEVTSDYPHYEAINPSVNHFPDGVYNDCRVVLEGFSVAIQNKPKIERPIRIEELDDDGGIRDNNLGTIENVETTRTSRIQQSRAERHGRNAQRYRARENNTQEAEDEQLLRETAALANRAQAGRGGNHRRRHSTHSVGGAVGQAPAGSPSRLRHRNQTQVNRNNR</sequence>
<dbReference type="Gene3D" id="3.30.40.10">
    <property type="entry name" value="Zinc/RING finger domain, C3HC4 (zinc finger)"/>
    <property type="match status" value="1"/>
</dbReference>
<dbReference type="InterPro" id="IPR044066">
    <property type="entry name" value="TRIAD_supradom"/>
</dbReference>
<keyword evidence="11" id="KW-0472">Membrane</keyword>
<gene>
    <name evidence="15" type="ORF">TL16_g02146</name>
</gene>
<evidence type="ECO:0000256" key="6">
    <source>
        <dbReference type="ARBA" id="ARBA00022771"/>
    </source>
</evidence>
<keyword evidence="11" id="KW-1133">Transmembrane helix</keyword>
<keyword evidence="7" id="KW-0833">Ubl conjugation pathway</keyword>
<dbReference type="PROSITE" id="PS51873">
    <property type="entry name" value="TRIAD"/>
    <property type="match status" value="1"/>
</dbReference>
<dbReference type="PROSITE" id="PS50089">
    <property type="entry name" value="ZF_RING_2"/>
    <property type="match status" value="1"/>
</dbReference>
<dbReference type="CDD" id="cd20335">
    <property type="entry name" value="BRcat_RBR"/>
    <property type="match status" value="1"/>
</dbReference>
<dbReference type="EC" id="2.3.2.31" evidence="2"/>
<evidence type="ECO:0000313" key="16">
    <source>
        <dbReference type="Proteomes" id="UP001162640"/>
    </source>
</evidence>
<dbReference type="InterPro" id="IPR013083">
    <property type="entry name" value="Znf_RING/FYVE/PHD"/>
</dbReference>
<feature type="signal peptide" evidence="12">
    <location>
        <begin position="1"/>
        <end position="43"/>
    </location>
</feature>
<dbReference type="Gene3D" id="2.60.120.290">
    <property type="entry name" value="Spermadhesin, CUB domain"/>
    <property type="match status" value="2"/>
</dbReference>
<feature type="domain" description="RING-type" evidence="13">
    <location>
        <begin position="1265"/>
        <end position="1311"/>
    </location>
</feature>
<reference evidence="16" key="1">
    <citation type="journal article" date="2023" name="Commun. Biol.">
        <title>Genome analysis of Parmales, the sister group of diatoms, reveals the evolutionary specialization of diatoms from phago-mixotrophs to photoautotrophs.</title>
        <authorList>
            <person name="Ban H."/>
            <person name="Sato S."/>
            <person name="Yoshikawa S."/>
            <person name="Yamada K."/>
            <person name="Nakamura Y."/>
            <person name="Ichinomiya M."/>
            <person name="Sato N."/>
            <person name="Blanc-Mathieu R."/>
            <person name="Endo H."/>
            <person name="Kuwata A."/>
            <person name="Ogata H."/>
        </authorList>
    </citation>
    <scope>NUCLEOTIDE SEQUENCE [LARGE SCALE GENOMIC DNA]</scope>
</reference>
<keyword evidence="11" id="KW-0812">Transmembrane</keyword>
<dbReference type="InterPro" id="IPR035914">
    <property type="entry name" value="Sperma_CUB_dom_sf"/>
</dbReference>
<keyword evidence="4" id="KW-0479">Metal-binding</keyword>
<feature type="region of interest" description="Disordered" evidence="10">
    <location>
        <begin position="1522"/>
        <end position="1557"/>
    </location>
</feature>
<evidence type="ECO:0000256" key="12">
    <source>
        <dbReference type="SAM" id="SignalP"/>
    </source>
</evidence>
<dbReference type="InterPro" id="IPR031127">
    <property type="entry name" value="E3_UB_ligase_RBR"/>
</dbReference>
<feature type="chain" id="PRO_5040806452" description="RBR-type E3 ubiquitin transferase" evidence="12">
    <location>
        <begin position="44"/>
        <end position="1616"/>
    </location>
</feature>
<keyword evidence="6 9" id="KW-0863">Zinc-finger</keyword>
<dbReference type="PROSITE" id="PS00518">
    <property type="entry name" value="ZF_RING_1"/>
    <property type="match status" value="1"/>
</dbReference>
<evidence type="ECO:0000256" key="3">
    <source>
        <dbReference type="ARBA" id="ARBA00022679"/>
    </source>
</evidence>
<proteinExistence type="predicted"/>
<protein>
    <recommendedName>
        <fullName evidence="2">RBR-type E3 ubiquitin transferase</fullName>
        <ecNumber evidence="2">2.3.2.31</ecNumber>
    </recommendedName>
</protein>
<evidence type="ECO:0000256" key="4">
    <source>
        <dbReference type="ARBA" id="ARBA00022723"/>
    </source>
</evidence>
<keyword evidence="8" id="KW-0862">Zinc</keyword>
<evidence type="ECO:0000256" key="10">
    <source>
        <dbReference type="SAM" id="MobiDB-lite"/>
    </source>
</evidence>
<dbReference type="GO" id="GO:0008270">
    <property type="term" value="F:zinc ion binding"/>
    <property type="evidence" value="ECO:0007669"/>
    <property type="project" value="UniProtKB-KW"/>
</dbReference>
<evidence type="ECO:0000256" key="11">
    <source>
        <dbReference type="SAM" id="Phobius"/>
    </source>
</evidence>
<keyword evidence="3" id="KW-0808">Transferase</keyword>
<evidence type="ECO:0000256" key="9">
    <source>
        <dbReference type="PROSITE-ProRule" id="PRU00175"/>
    </source>
</evidence>
<dbReference type="SUPFAM" id="SSF49854">
    <property type="entry name" value="Spermadhesin, CUB domain"/>
    <property type="match status" value="1"/>
</dbReference>
<feature type="domain" description="RING-type" evidence="14">
    <location>
        <begin position="1261"/>
        <end position="1474"/>
    </location>
</feature>
<keyword evidence="5" id="KW-0677">Repeat</keyword>
<dbReference type="InterPro" id="IPR017907">
    <property type="entry name" value="Znf_RING_CS"/>
</dbReference>
<dbReference type="SUPFAM" id="SSF57850">
    <property type="entry name" value="RING/U-box"/>
    <property type="match status" value="2"/>
</dbReference>
<organism evidence="15 16">
    <name type="scientific">Triparma laevis f. inornata</name>
    <dbReference type="NCBI Taxonomy" id="1714386"/>
    <lineage>
        <taxon>Eukaryota</taxon>
        <taxon>Sar</taxon>
        <taxon>Stramenopiles</taxon>
        <taxon>Ochrophyta</taxon>
        <taxon>Bolidophyceae</taxon>
        <taxon>Parmales</taxon>
        <taxon>Triparmaceae</taxon>
        <taxon>Triparma</taxon>
    </lineage>
</organism>
<dbReference type="EMBL" id="BLQM01000051">
    <property type="protein sequence ID" value="GMH56490.1"/>
    <property type="molecule type" value="Genomic_DNA"/>
</dbReference>
<comment type="caution">
    <text evidence="15">The sequence shown here is derived from an EMBL/GenBank/DDBJ whole genome shotgun (WGS) entry which is preliminary data.</text>
</comment>
<evidence type="ECO:0000256" key="2">
    <source>
        <dbReference type="ARBA" id="ARBA00012251"/>
    </source>
</evidence>
<dbReference type="InterPro" id="IPR002867">
    <property type="entry name" value="IBR_dom"/>
</dbReference>
<name>A0A9W6ZTN9_9STRA</name>
<feature type="compositionally biased region" description="Polar residues" evidence="10">
    <location>
        <begin position="1522"/>
        <end position="1533"/>
    </location>
</feature>
<evidence type="ECO:0000259" key="14">
    <source>
        <dbReference type="PROSITE" id="PS51873"/>
    </source>
</evidence>
<feature type="transmembrane region" description="Helical" evidence="11">
    <location>
        <begin position="1199"/>
        <end position="1219"/>
    </location>
</feature>
<dbReference type="SMART" id="SM00647">
    <property type="entry name" value="IBR"/>
    <property type="match status" value="1"/>
</dbReference>
<dbReference type="GO" id="GO:0061630">
    <property type="term" value="F:ubiquitin protein ligase activity"/>
    <property type="evidence" value="ECO:0007669"/>
    <property type="project" value="UniProtKB-EC"/>
</dbReference>
<evidence type="ECO:0000256" key="5">
    <source>
        <dbReference type="ARBA" id="ARBA00022737"/>
    </source>
</evidence>
<evidence type="ECO:0000256" key="8">
    <source>
        <dbReference type="ARBA" id="ARBA00022833"/>
    </source>
</evidence>
<dbReference type="InterPro" id="IPR001841">
    <property type="entry name" value="Znf_RING"/>
</dbReference>
<dbReference type="Pfam" id="PF01485">
    <property type="entry name" value="IBR"/>
    <property type="match status" value="1"/>
</dbReference>
<evidence type="ECO:0000256" key="7">
    <source>
        <dbReference type="ARBA" id="ARBA00022786"/>
    </source>
</evidence>
<comment type="catalytic activity">
    <reaction evidence="1">
        <text>[E2 ubiquitin-conjugating enzyme]-S-ubiquitinyl-L-cysteine + [acceptor protein]-L-lysine = [E2 ubiquitin-conjugating enzyme]-L-cysteine + [acceptor protein]-N(6)-ubiquitinyl-L-lysine.</text>
        <dbReference type="EC" id="2.3.2.31"/>
    </reaction>
</comment>